<feature type="transmembrane region" description="Helical" evidence="1">
    <location>
        <begin position="17"/>
        <end position="35"/>
    </location>
</feature>
<sequence>MNLPKQPWVQKLTTREVLLLIMTTLVVIGVGYYKLEYEPLAAKRDNIVKQTEQITESLHGFELALARSSPEQLVAQIQQVNDQISALREEIRVTKASMTENVEGIVRALSKQAKFHRAEMLSLNSRETEVEVSGVRYKQVMLALSIKSDYQGVGRFVQSLKEVPAVLSIQNLKIDRTRDTHPLVKTEMIIQLFVL</sequence>
<keyword evidence="3" id="KW-1185">Reference proteome</keyword>
<evidence type="ECO:0000256" key="1">
    <source>
        <dbReference type="SAM" id="Phobius"/>
    </source>
</evidence>
<dbReference type="Pfam" id="PF04350">
    <property type="entry name" value="PilO"/>
    <property type="match status" value="1"/>
</dbReference>
<keyword evidence="1" id="KW-0812">Transmembrane</keyword>
<keyword evidence="1" id="KW-0472">Membrane</keyword>
<evidence type="ECO:0000313" key="2">
    <source>
        <dbReference type="EMBL" id="CAI2719245.1"/>
    </source>
</evidence>
<dbReference type="RefSeq" id="WP_282012091.1">
    <property type="nucleotide sequence ID" value="NZ_OX336137.1"/>
</dbReference>
<dbReference type="InterPro" id="IPR014717">
    <property type="entry name" value="Transl_elong_EF1B/ribsomal_bS6"/>
</dbReference>
<gene>
    <name evidence="2" type="ORF">NSPWAT_2389</name>
</gene>
<keyword evidence="1" id="KW-1133">Transmembrane helix</keyword>
<accession>A0ABM9HG00</accession>
<organism evidence="2 3">
    <name type="scientific">Nitrospina watsonii</name>
    <dbReference type="NCBI Taxonomy" id="1323948"/>
    <lineage>
        <taxon>Bacteria</taxon>
        <taxon>Pseudomonadati</taxon>
        <taxon>Nitrospinota/Tectimicrobiota group</taxon>
        <taxon>Nitrospinota</taxon>
        <taxon>Nitrospinia</taxon>
        <taxon>Nitrospinales</taxon>
        <taxon>Nitrospinaceae</taxon>
        <taxon>Nitrospina</taxon>
    </lineage>
</organism>
<dbReference type="InterPro" id="IPR007445">
    <property type="entry name" value="PilO"/>
</dbReference>
<dbReference type="Gene3D" id="3.30.70.60">
    <property type="match status" value="1"/>
</dbReference>
<name>A0ABM9HG00_9BACT</name>
<reference evidence="2 3" key="1">
    <citation type="submission" date="2022-09" db="EMBL/GenBank/DDBJ databases">
        <authorList>
            <person name="Kop L."/>
        </authorList>
    </citation>
    <scope>NUCLEOTIDE SEQUENCE [LARGE SCALE GENOMIC DNA]</scope>
    <source>
        <strain evidence="2 3">347</strain>
    </source>
</reference>
<protein>
    <submittedName>
        <fullName evidence="2">Uncharacterized protein</fullName>
    </submittedName>
</protein>
<proteinExistence type="predicted"/>
<dbReference type="Proteomes" id="UP001157733">
    <property type="component" value="Chromosome"/>
</dbReference>
<evidence type="ECO:0000313" key="3">
    <source>
        <dbReference type="Proteomes" id="UP001157733"/>
    </source>
</evidence>
<dbReference type="EMBL" id="OX336137">
    <property type="protein sequence ID" value="CAI2719245.1"/>
    <property type="molecule type" value="Genomic_DNA"/>
</dbReference>